<dbReference type="RefSeq" id="WP_231324045.1">
    <property type="nucleotide sequence ID" value="NZ_CP088156.1"/>
</dbReference>
<dbReference type="InterPro" id="IPR006059">
    <property type="entry name" value="SBP"/>
</dbReference>
<evidence type="ECO:0000313" key="4">
    <source>
        <dbReference type="EMBL" id="UFZ05682.1"/>
    </source>
</evidence>
<gene>
    <name evidence="4" type="ORF">LQG66_05040</name>
</gene>
<keyword evidence="3" id="KW-0574">Periplasm</keyword>
<dbReference type="PROSITE" id="PS51318">
    <property type="entry name" value="TAT"/>
    <property type="match status" value="1"/>
</dbReference>
<dbReference type="Pfam" id="PF13416">
    <property type="entry name" value="SBP_bac_8"/>
    <property type="match status" value="1"/>
</dbReference>
<comment type="subcellular location">
    <subcellularLocation>
        <location evidence="1">Periplasm</location>
    </subcellularLocation>
</comment>
<dbReference type="InterPro" id="IPR006311">
    <property type="entry name" value="TAT_signal"/>
</dbReference>
<dbReference type="Gene3D" id="3.40.190.10">
    <property type="entry name" value="Periplasmic binding protein-like II"/>
    <property type="match status" value="1"/>
</dbReference>
<dbReference type="PANTHER" id="PTHR43649">
    <property type="entry name" value="ARABINOSE-BINDING PROTEIN-RELATED"/>
    <property type="match status" value="1"/>
</dbReference>
<evidence type="ECO:0000256" key="1">
    <source>
        <dbReference type="ARBA" id="ARBA00004418"/>
    </source>
</evidence>
<reference evidence="4" key="1">
    <citation type="journal article" date="2024" name="Antonie Van Leeuwenhoek">
        <title>Bradyrhizobium ontarionense sp. nov., a novel bacterial symbiont isolated from Aeschynomene indica (Indian jointvetch), harbours photosynthesis, nitrogen fixation and nitrous oxide (N2O) reductase genes.</title>
        <authorList>
            <person name="Bromfield E.S.P."/>
            <person name="Cloutier S."/>
        </authorList>
    </citation>
    <scope>NUCLEOTIDE SEQUENCE</scope>
    <source>
        <strain evidence="4">A19</strain>
    </source>
</reference>
<name>A0ABY3RF94_9BRAD</name>
<comment type="similarity">
    <text evidence="2">Belongs to the bacterial solute-binding protein 1 family.</text>
</comment>
<dbReference type="PANTHER" id="PTHR43649:SF30">
    <property type="entry name" value="ABC TRANSPORTER SUBSTRATE-BINDING PROTEIN"/>
    <property type="match status" value="1"/>
</dbReference>
<dbReference type="EMBL" id="CP088156">
    <property type="protein sequence ID" value="UFZ05682.1"/>
    <property type="molecule type" value="Genomic_DNA"/>
</dbReference>
<dbReference type="SUPFAM" id="SSF53850">
    <property type="entry name" value="Periplasmic binding protein-like II"/>
    <property type="match status" value="1"/>
</dbReference>
<protein>
    <submittedName>
        <fullName evidence="4">Extracellular solute-binding protein</fullName>
    </submittedName>
</protein>
<accession>A0ABY3RF94</accession>
<evidence type="ECO:0000256" key="2">
    <source>
        <dbReference type="ARBA" id="ARBA00008520"/>
    </source>
</evidence>
<dbReference type="Proteomes" id="UP001431010">
    <property type="component" value="Chromosome"/>
</dbReference>
<sequence length="446" mass="48363">MSRRKLNRRQFVAATAASSAVLITAPYVRGAYAAGKLSMGFWDHWVPGANQASTDLVNEWAAKEKVEVQIDYITSQGKKIELTIAAEGAAKSGHDLIAMPTWWPHAHAELLEPVNDIMEPIIQENGAVNGTVKYLGQSGGKWLAVPACVGSQIKGPCTRIDLMKKHAGIDVQELYPAGGPPKADSWTTETFLKAAEACQKGGVPFGIGLGETTDSVDSAGAFFQAFGAELVNAKGDVTVKTDAVRQSLEFYKRLIAALPPDVASWDDASNNKWLVSGKGAMIMNPPSAWAVAKRDAPQIAEQCWTHGFPAGPKGRFAPFLPYFWSIWSFSKNKEAAKSLIVHLSKPSSIEKMVVASGGYDLPAYEKLTTLKVWQEQGPPTGTLYHYPNPYNHQTLSIAASPAPPKIAQQIYAQATMTKMCLRYAQGEKMEATLAWAEGECEGFMRS</sequence>
<evidence type="ECO:0000313" key="5">
    <source>
        <dbReference type="Proteomes" id="UP001431010"/>
    </source>
</evidence>
<dbReference type="InterPro" id="IPR050490">
    <property type="entry name" value="Bact_solute-bd_prot1"/>
</dbReference>
<organism evidence="4 5">
    <name type="scientific">Bradyrhizobium ontarionense</name>
    <dbReference type="NCBI Taxonomy" id="2898149"/>
    <lineage>
        <taxon>Bacteria</taxon>
        <taxon>Pseudomonadati</taxon>
        <taxon>Pseudomonadota</taxon>
        <taxon>Alphaproteobacteria</taxon>
        <taxon>Hyphomicrobiales</taxon>
        <taxon>Nitrobacteraceae</taxon>
        <taxon>Bradyrhizobium</taxon>
    </lineage>
</organism>
<evidence type="ECO:0000256" key="3">
    <source>
        <dbReference type="ARBA" id="ARBA00022764"/>
    </source>
</evidence>
<keyword evidence="5" id="KW-1185">Reference proteome</keyword>
<proteinExistence type="inferred from homology"/>